<dbReference type="Gene3D" id="3.20.20.140">
    <property type="entry name" value="Metal-dependent hydrolases"/>
    <property type="match status" value="1"/>
</dbReference>
<keyword evidence="3" id="KW-1185">Reference proteome</keyword>
<dbReference type="InterPro" id="IPR013108">
    <property type="entry name" value="Amidohydro_3"/>
</dbReference>
<dbReference type="Proteomes" id="UP000766595">
    <property type="component" value="Unassembled WGS sequence"/>
</dbReference>
<dbReference type="NCBIfam" id="NF011990">
    <property type="entry name" value="PRK15446.2-6"/>
    <property type="match status" value="1"/>
</dbReference>
<dbReference type="GO" id="GO:0016810">
    <property type="term" value="F:hydrolase activity, acting on carbon-nitrogen (but not peptide) bonds"/>
    <property type="evidence" value="ECO:0007669"/>
    <property type="project" value="InterPro"/>
</dbReference>
<gene>
    <name evidence="2" type="ORF">KL771_27210</name>
</gene>
<dbReference type="PIRSF" id="PIRSF038971">
    <property type="entry name" value="PhnM"/>
    <property type="match status" value="1"/>
</dbReference>
<dbReference type="SUPFAM" id="SSF51338">
    <property type="entry name" value="Composite domain of metallo-dependent hydrolases"/>
    <property type="match status" value="1"/>
</dbReference>
<feature type="domain" description="Amidohydrolase 3" evidence="1">
    <location>
        <begin position="206"/>
        <end position="373"/>
    </location>
</feature>
<sequence length="385" mass="41293">MTPTESWIIRHAQVLADTTLSMRDLYIADGVFQDEPAAHARQIDGRGLLALPGIVDIHGDAFEKQIMPRPGVAFPIDMALIETDRQLVANGITTAYHALTWSWEPGLRGAEGARAMVDAVERLRPGLSADTRIHLRHETFNLDAEAEIIGWIGAGRIGCLAFNDHMEGTLKSRSRPEKVGKMIERTGLSRHAFLELVDEVYERREEVPGAIERLAAAARDAGLPMLSHDDTSPAQRAWFRDLGVSIAEFPINEETTAAAGAAGESIVFGAPNVIRNGSHTGCPSASDMVSRGLCTALASDYYYAALLAAPFRLAAAGVAAFSDAWALVSRGPANALGLHDRGSIRAGLRADMILVDPNAVGGDPDVAFTFVGGALRHARRSVSMI</sequence>
<protein>
    <submittedName>
        <fullName evidence="2">Alpha-D-ribose 1-methylphosphonate 5-triphosphate diphosphatase</fullName>
    </submittedName>
</protein>
<dbReference type="RefSeq" id="WP_261971669.1">
    <property type="nucleotide sequence ID" value="NZ_JAHHZF010000022.1"/>
</dbReference>
<dbReference type="Pfam" id="PF07969">
    <property type="entry name" value="Amidohydro_3"/>
    <property type="match status" value="1"/>
</dbReference>
<name>A0A947D8N8_9HYPH</name>
<dbReference type="InterPro" id="IPR051781">
    <property type="entry name" value="Metallo-dep_Hydrolase"/>
</dbReference>
<dbReference type="EMBL" id="JAHHZF010000022">
    <property type="protein sequence ID" value="MBT9293173.1"/>
    <property type="molecule type" value="Genomic_DNA"/>
</dbReference>
<evidence type="ECO:0000259" key="1">
    <source>
        <dbReference type="Pfam" id="PF07969"/>
    </source>
</evidence>
<dbReference type="PANTHER" id="PTHR43135">
    <property type="entry name" value="ALPHA-D-RIBOSE 1-METHYLPHOSPHONATE 5-TRIPHOSPHATE DIPHOSPHATASE"/>
    <property type="match status" value="1"/>
</dbReference>
<dbReference type="AlphaFoldDB" id="A0A947D8N8"/>
<dbReference type="SUPFAM" id="SSF51556">
    <property type="entry name" value="Metallo-dependent hydrolases"/>
    <property type="match status" value="1"/>
</dbReference>
<dbReference type="PANTHER" id="PTHR43135:SF3">
    <property type="entry name" value="ALPHA-D-RIBOSE 1-METHYLPHOSPHONATE 5-TRIPHOSPHATE DIPHOSPHATASE"/>
    <property type="match status" value="1"/>
</dbReference>
<dbReference type="GO" id="GO:0019700">
    <property type="term" value="P:organic phosphonate catabolic process"/>
    <property type="evidence" value="ECO:0007669"/>
    <property type="project" value="InterPro"/>
</dbReference>
<accession>A0A947D8N8</accession>
<organism evidence="2 3">
    <name type="scientific">Prosthecodimorpha staleyi</name>
    <dbReference type="NCBI Taxonomy" id="2840188"/>
    <lineage>
        <taxon>Bacteria</taxon>
        <taxon>Pseudomonadati</taxon>
        <taxon>Pseudomonadota</taxon>
        <taxon>Alphaproteobacteria</taxon>
        <taxon>Hyphomicrobiales</taxon>
        <taxon>Ancalomicrobiaceae</taxon>
        <taxon>Prosthecodimorpha</taxon>
    </lineage>
</organism>
<dbReference type="InterPro" id="IPR011059">
    <property type="entry name" value="Metal-dep_hydrolase_composite"/>
</dbReference>
<dbReference type="InterPro" id="IPR012696">
    <property type="entry name" value="PhnM"/>
</dbReference>
<dbReference type="InterPro" id="IPR032466">
    <property type="entry name" value="Metal_Hydrolase"/>
</dbReference>
<evidence type="ECO:0000313" key="3">
    <source>
        <dbReference type="Proteomes" id="UP000766595"/>
    </source>
</evidence>
<evidence type="ECO:0000313" key="2">
    <source>
        <dbReference type="EMBL" id="MBT9293173.1"/>
    </source>
</evidence>
<proteinExistence type="predicted"/>
<reference evidence="2 3" key="1">
    <citation type="submission" date="2021-06" db="EMBL/GenBank/DDBJ databases">
        <authorList>
            <person name="Grouzdev D.S."/>
            <person name="Koziaeva V."/>
        </authorList>
    </citation>
    <scope>NUCLEOTIDE SEQUENCE [LARGE SCALE GENOMIC DNA]</scope>
    <source>
        <strain evidence="2 3">22</strain>
    </source>
</reference>
<dbReference type="NCBIfam" id="NF011987">
    <property type="entry name" value="PRK15446.2-3"/>
    <property type="match status" value="1"/>
</dbReference>
<comment type="caution">
    <text evidence="2">The sequence shown here is derived from an EMBL/GenBank/DDBJ whole genome shotgun (WGS) entry which is preliminary data.</text>
</comment>